<dbReference type="AlphaFoldDB" id="A0AAN9UMB1"/>
<evidence type="ECO:0000256" key="2">
    <source>
        <dbReference type="SAM" id="MobiDB-lite"/>
    </source>
</evidence>
<comment type="caution">
    <text evidence="3">The sequence shown here is derived from an EMBL/GenBank/DDBJ whole genome shotgun (WGS) entry which is preliminary data.</text>
</comment>
<accession>A0AAN9UMB1</accession>
<dbReference type="GO" id="GO:0032797">
    <property type="term" value="C:SMN complex"/>
    <property type="evidence" value="ECO:0007669"/>
    <property type="project" value="TreeGrafter"/>
</dbReference>
<feature type="compositionally biased region" description="Polar residues" evidence="2">
    <location>
        <begin position="404"/>
        <end position="420"/>
    </location>
</feature>
<keyword evidence="4" id="KW-1185">Reference proteome</keyword>
<name>A0AAN9UMB1_9PEZI</name>
<feature type="compositionally biased region" description="Acidic residues" evidence="2">
    <location>
        <begin position="151"/>
        <end position="166"/>
    </location>
</feature>
<dbReference type="Gene3D" id="1.20.58.1070">
    <property type="match status" value="1"/>
</dbReference>
<dbReference type="GO" id="GO:0005634">
    <property type="term" value="C:nucleus"/>
    <property type="evidence" value="ECO:0007669"/>
    <property type="project" value="TreeGrafter"/>
</dbReference>
<feature type="compositionally biased region" description="Acidic residues" evidence="2">
    <location>
        <begin position="446"/>
        <end position="468"/>
    </location>
</feature>
<feature type="region of interest" description="Disordered" evidence="2">
    <location>
        <begin position="351"/>
        <end position="468"/>
    </location>
</feature>
<feature type="region of interest" description="Disordered" evidence="2">
    <location>
        <begin position="1"/>
        <end position="52"/>
    </location>
</feature>
<gene>
    <name evidence="3" type="ORF">SLS62_008020</name>
</gene>
<dbReference type="PANTHER" id="PTHR12794:SF0">
    <property type="entry name" value="GEM-ASSOCIATED PROTEIN 2"/>
    <property type="match status" value="1"/>
</dbReference>
<evidence type="ECO:0000313" key="4">
    <source>
        <dbReference type="Proteomes" id="UP001320420"/>
    </source>
</evidence>
<evidence type="ECO:0000256" key="1">
    <source>
        <dbReference type="ARBA" id="ARBA00025758"/>
    </source>
</evidence>
<dbReference type="GO" id="GO:0000387">
    <property type="term" value="P:spliceosomal snRNP assembly"/>
    <property type="evidence" value="ECO:0007669"/>
    <property type="project" value="InterPro"/>
</dbReference>
<dbReference type="PANTHER" id="PTHR12794">
    <property type="entry name" value="GEMIN2"/>
    <property type="match status" value="1"/>
</dbReference>
<dbReference type="EMBL" id="JAKJXP020000071">
    <property type="protein sequence ID" value="KAK7750028.1"/>
    <property type="molecule type" value="Genomic_DNA"/>
</dbReference>
<feature type="compositionally biased region" description="Basic and acidic residues" evidence="2">
    <location>
        <begin position="169"/>
        <end position="181"/>
    </location>
</feature>
<protein>
    <submittedName>
        <fullName evidence="3">Uncharacterized protein</fullName>
    </submittedName>
</protein>
<feature type="region of interest" description="Disordered" evidence="2">
    <location>
        <begin position="151"/>
        <end position="181"/>
    </location>
</feature>
<feature type="region of interest" description="Disordered" evidence="2">
    <location>
        <begin position="83"/>
        <end position="121"/>
    </location>
</feature>
<feature type="region of interest" description="Disordered" evidence="2">
    <location>
        <begin position="484"/>
        <end position="503"/>
    </location>
</feature>
<sequence>MGSKRSPEDDGDNTTKRRREHAPYKPGKSVSNIDQAYGQRGAFGSLEDRSTVPAWDSDLDCEDDSDALAYLRSVRTQASSIPHVVVAQKAGPPPPPPRLFAGTTEQEDGDEDTVDRSIYENGVGDSRGYYYDGAYTALPENYDEDYYDEDYDEEYDGEGSDEEDSLESSGDRPHNSSSDEIRDAYYASLTRQYVSLRKIVRTDPPQSAINALPSSNPTQVGKLCASTFSRWSGLIKATDPLPAQVAAMHKDSVVHLIRILLDGKSFREGHELRERTSRWIWALLARLPDRGELDYQEIGWIRELGKKAVLFMLNLTERELLQKEYGVGSGGPNEENAEAGVAESVLEAPTLSTQDDDPNSSKAEAHNTEADGTTNARNNDPGKPDGTSVNAKTKPLGEEYCPDPSSQQAIVPSADTNADVEQSSVRPPSPPPRAEEELEQGTAEVSDVEMQLDTDMEDGEVSEEDPREELEADIESAKARLLAQLQGAEESSPEPALTREQEETARAQINLRATLNMILTVAGEFYGQRDLLEFRNPFSRLSED</sequence>
<evidence type="ECO:0000313" key="3">
    <source>
        <dbReference type="EMBL" id="KAK7750028.1"/>
    </source>
</evidence>
<dbReference type="InterPro" id="IPR035426">
    <property type="entry name" value="Gemin2/Brr1"/>
</dbReference>
<reference evidence="3 4" key="1">
    <citation type="submission" date="2024-02" db="EMBL/GenBank/DDBJ databases">
        <title>De novo assembly and annotation of 12 fungi associated with fruit tree decline syndrome in Ontario, Canada.</title>
        <authorList>
            <person name="Sulman M."/>
            <person name="Ellouze W."/>
            <person name="Ilyukhin E."/>
        </authorList>
    </citation>
    <scope>NUCLEOTIDE SEQUENCE [LARGE SCALE GENOMIC DNA]</scope>
    <source>
        <strain evidence="3 4">M11/M66-122</strain>
    </source>
</reference>
<dbReference type="Proteomes" id="UP001320420">
    <property type="component" value="Unassembled WGS sequence"/>
</dbReference>
<dbReference type="Pfam" id="PF04938">
    <property type="entry name" value="SIP1"/>
    <property type="match status" value="1"/>
</dbReference>
<proteinExistence type="inferred from homology"/>
<organism evidence="3 4">
    <name type="scientific">Diatrype stigma</name>
    <dbReference type="NCBI Taxonomy" id="117547"/>
    <lineage>
        <taxon>Eukaryota</taxon>
        <taxon>Fungi</taxon>
        <taxon>Dikarya</taxon>
        <taxon>Ascomycota</taxon>
        <taxon>Pezizomycotina</taxon>
        <taxon>Sordariomycetes</taxon>
        <taxon>Xylariomycetidae</taxon>
        <taxon>Xylariales</taxon>
        <taxon>Diatrypaceae</taxon>
        <taxon>Diatrype</taxon>
    </lineage>
</organism>
<comment type="similarity">
    <text evidence="1">Belongs to the gemin-2 family.</text>
</comment>